<dbReference type="InterPro" id="IPR002938">
    <property type="entry name" value="FAD-bd"/>
</dbReference>
<evidence type="ECO:0000256" key="7">
    <source>
        <dbReference type="SAM" id="Phobius"/>
    </source>
</evidence>
<keyword evidence="2" id="KW-0285">Flavoprotein</keyword>
<evidence type="ECO:0000256" key="3">
    <source>
        <dbReference type="ARBA" id="ARBA00022827"/>
    </source>
</evidence>
<dbReference type="InterPro" id="IPR036188">
    <property type="entry name" value="FAD/NAD-bd_sf"/>
</dbReference>
<evidence type="ECO:0000256" key="5">
    <source>
        <dbReference type="ARBA" id="ARBA00023002"/>
    </source>
</evidence>
<protein>
    <recommendedName>
        <fullName evidence="8">FAD-binding domain-containing protein</fullName>
    </recommendedName>
</protein>
<evidence type="ECO:0000256" key="1">
    <source>
        <dbReference type="ARBA" id="ARBA00001974"/>
    </source>
</evidence>
<comment type="cofactor">
    <cofactor evidence="1">
        <name>FAD</name>
        <dbReference type="ChEBI" id="CHEBI:57692"/>
    </cofactor>
</comment>
<feature type="domain" description="FAD-binding" evidence="8">
    <location>
        <begin position="169"/>
        <end position="353"/>
    </location>
</feature>
<keyword evidence="5" id="KW-0560">Oxidoreductase</keyword>
<dbReference type="Proteomes" id="UP001530400">
    <property type="component" value="Unassembled WGS sequence"/>
</dbReference>
<dbReference type="EMBL" id="JALLPJ020000700">
    <property type="protein sequence ID" value="KAL3785214.1"/>
    <property type="molecule type" value="Genomic_DNA"/>
</dbReference>
<evidence type="ECO:0000313" key="10">
    <source>
        <dbReference type="Proteomes" id="UP001530400"/>
    </source>
</evidence>
<reference evidence="9 10" key="1">
    <citation type="submission" date="2024-10" db="EMBL/GenBank/DDBJ databases">
        <title>Updated reference genomes for cyclostephanoid diatoms.</title>
        <authorList>
            <person name="Roberts W.R."/>
            <person name="Alverson A.J."/>
        </authorList>
    </citation>
    <scope>NUCLEOTIDE SEQUENCE [LARGE SCALE GENOMIC DNA]</scope>
    <source>
        <strain evidence="9 10">AJA010-31</strain>
    </source>
</reference>
<comment type="caution">
    <text evidence="9">The sequence shown here is derived from an EMBL/GenBank/DDBJ whole genome shotgun (WGS) entry which is preliminary data.</text>
</comment>
<dbReference type="Gene3D" id="3.50.50.60">
    <property type="entry name" value="FAD/NAD(P)-binding domain"/>
    <property type="match status" value="1"/>
</dbReference>
<keyword evidence="3" id="KW-0274">FAD</keyword>
<evidence type="ECO:0000256" key="4">
    <source>
        <dbReference type="ARBA" id="ARBA00022857"/>
    </source>
</evidence>
<proteinExistence type="predicted"/>
<keyword evidence="7" id="KW-1133">Transmembrane helix</keyword>
<dbReference type="AlphaFoldDB" id="A0ABD3PB05"/>
<dbReference type="PANTHER" id="PTHR46028:SF2">
    <property type="entry name" value="KYNURENINE 3-MONOOXYGENASE"/>
    <property type="match status" value="1"/>
</dbReference>
<name>A0ABD3PB05_9STRA</name>
<gene>
    <name evidence="9" type="ORF">ACHAWO_011959</name>
</gene>
<dbReference type="SUPFAM" id="SSF51905">
    <property type="entry name" value="FAD/NAD(P)-binding domain"/>
    <property type="match status" value="1"/>
</dbReference>
<organism evidence="9 10">
    <name type="scientific">Cyclotella atomus</name>
    <dbReference type="NCBI Taxonomy" id="382360"/>
    <lineage>
        <taxon>Eukaryota</taxon>
        <taxon>Sar</taxon>
        <taxon>Stramenopiles</taxon>
        <taxon>Ochrophyta</taxon>
        <taxon>Bacillariophyta</taxon>
        <taxon>Coscinodiscophyceae</taxon>
        <taxon>Thalassiosirophycidae</taxon>
        <taxon>Stephanodiscales</taxon>
        <taxon>Stephanodiscaceae</taxon>
        <taxon>Cyclotella</taxon>
    </lineage>
</organism>
<keyword evidence="10" id="KW-1185">Reference proteome</keyword>
<keyword evidence="7" id="KW-0812">Transmembrane</keyword>
<evidence type="ECO:0000313" key="9">
    <source>
        <dbReference type="EMBL" id="KAL3785214.1"/>
    </source>
</evidence>
<dbReference type="PRINTS" id="PR00420">
    <property type="entry name" value="RNGMNOXGNASE"/>
</dbReference>
<evidence type="ECO:0000256" key="6">
    <source>
        <dbReference type="ARBA" id="ARBA00023033"/>
    </source>
</evidence>
<keyword evidence="4" id="KW-0521">NADP</keyword>
<evidence type="ECO:0000256" key="2">
    <source>
        <dbReference type="ARBA" id="ARBA00022630"/>
    </source>
</evidence>
<dbReference type="Pfam" id="PF01494">
    <property type="entry name" value="FAD_binding_3"/>
    <property type="match status" value="1"/>
</dbReference>
<sequence>MQARKNVVIVGAGPAGLLATIFLLRRNLNESGTKYHVTLLDPGEDYGKMDADGLNRARSWMIGLSCHGLSAIREVPDLYEKYIHGLGIDIVKARIGLTKSIKFEIHAKDILIEDSSFTVDRNYICAALSRYINDNFGDDENYVSRYQHRALYVDGENKYLITRPQDGSANEDLSIQYDAVLGCDGIRSVVRNAFINGHRDFEFDLKGTFGYGKSVHVKLPDDVDEGTFMFINDALPGWGSFILPETGRQLNVALGTTVNKKCPPELESSDPKVVAQYFRTHWHAFDIDADDAGRQWVNQSWNSISMVHCNFYHSLKLSALLLGDAAHATSPQIGQGMNTALADASALNALLDEHKDNWEAVLPKFSELRVKEGNALTDLSFYTFSLNSATQIKLLINAQIRQKLNKYFPWLVAPDPMNEIPKGMKLSEAYNRMSKLGAIKYVRKENDDIMREHFEKCVGMVTEDKAKHGIMYKCLMYGLPVVAASAVIFARGSSKDL</sequence>
<feature type="transmembrane region" description="Helical" evidence="7">
    <location>
        <begin position="6"/>
        <end position="24"/>
    </location>
</feature>
<evidence type="ECO:0000259" key="8">
    <source>
        <dbReference type="Pfam" id="PF01494"/>
    </source>
</evidence>
<dbReference type="GO" id="GO:0004497">
    <property type="term" value="F:monooxygenase activity"/>
    <property type="evidence" value="ECO:0007669"/>
    <property type="project" value="UniProtKB-KW"/>
</dbReference>
<accession>A0ABD3PB05</accession>
<keyword evidence="7" id="KW-0472">Membrane</keyword>
<dbReference type="PANTHER" id="PTHR46028">
    <property type="entry name" value="KYNURENINE 3-MONOOXYGENASE"/>
    <property type="match status" value="1"/>
</dbReference>
<keyword evidence="6" id="KW-0503">Monooxygenase</keyword>